<evidence type="ECO:0000256" key="2">
    <source>
        <dbReference type="ARBA" id="ARBA00022448"/>
    </source>
</evidence>
<reference evidence="9 10" key="1">
    <citation type="submission" date="2005-09" db="EMBL/GenBank/DDBJ databases">
        <authorList>
            <person name="Woods D.E."/>
            <person name="Nierman W.C."/>
        </authorList>
    </citation>
    <scope>NUCLEOTIDE SEQUENCE [LARGE SCALE GENOMIC DNA]</scope>
    <source>
        <strain evidence="9 10">1710b</strain>
    </source>
</reference>
<evidence type="ECO:0000259" key="8">
    <source>
        <dbReference type="Pfam" id="PF25975"/>
    </source>
</evidence>
<dbReference type="GO" id="GO:0030288">
    <property type="term" value="C:outer membrane-bounded periplasmic space"/>
    <property type="evidence" value="ECO:0007669"/>
    <property type="project" value="TreeGrafter"/>
</dbReference>
<proteinExistence type="inferred from homology"/>
<dbReference type="InterPro" id="IPR058792">
    <property type="entry name" value="Beta-barrel_RND_2"/>
</dbReference>
<dbReference type="InterPro" id="IPR058647">
    <property type="entry name" value="BSH_CzcB-like"/>
</dbReference>
<keyword evidence="3" id="KW-0175">Coiled coil</keyword>
<evidence type="ECO:0000313" key="10">
    <source>
        <dbReference type="Proteomes" id="UP000002700"/>
    </source>
</evidence>
<dbReference type="Proteomes" id="UP000002700">
    <property type="component" value="Chromosome II"/>
</dbReference>
<evidence type="ECO:0000259" key="5">
    <source>
        <dbReference type="Pfam" id="PF25954"/>
    </source>
</evidence>
<dbReference type="AlphaFoldDB" id="Q3JML2"/>
<evidence type="ECO:0000259" key="6">
    <source>
        <dbReference type="Pfam" id="PF25971"/>
    </source>
</evidence>
<dbReference type="Pfam" id="PF25954">
    <property type="entry name" value="Beta-barrel_RND_2"/>
    <property type="match status" value="1"/>
</dbReference>
<dbReference type="InterPro" id="IPR058648">
    <property type="entry name" value="HH_CzcB-like"/>
</dbReference>
<organism evidence="9 10">
    <name type="scientific">Burkholderia pseudomallei (strain 1710b)</name>
    <dbReference type="NCBI Taxonomy" id="320372"/>
    <lineage>
        <taxon>Bacteria</taxon>
        <taxon>Pseudomonadati</taxon>
        <taxon>Pseudomonadota</taxon>
        <taxon>Betaproteobacteria</taxon>
        <taxon>Burkholderiales</taxon>
        <taxon>Burkholderiaceae</taxon>
        <taxon>Burkholderia</taxon>
        <taxon>pseudomallei group</taxon>
    </lineage>
</organism>
<dbReference type="Gene3D" id="1.10.287.470">
    <property type="entry name" value="Helix hairpin bin"/>
    <property type="match status" value="1"/>
</dbReference>
<accession>Q3JML2</accession>
<dbReference type="PANTHER" id="PTHR30097">
    <property type="entry name" value="CATION EFFLUX SYSTEM PROTEIN CUSB"/>
    <property type="match status" value="1"/>
</dbReference>
<dbReference type="GO" id="GO:0022857">
    <property type="term" value="F:transmembrane transporter activity"/>
    <property type="evidence" value="ECO:0007669"/>
    <property type="project" value="InterPro"/>
</dbReference>
<dbReference type="InterPro" id="IPR051909">
    <property type="entry name" value="MFP_Cation_Efflux"/>
</dbReference>
<dbReference type="Pfam" id="PF25893">
    <property type="entry name" value="HH_CzcB"/>
    <property type="match status" value="1"/>
</dbReference>
<keyword evidence="2" id="KW-0813">Transport</keyword>
<protein>
    <submittedName>
        <fullName evidence="9">Heavy metal resistance protein CzcB</fullName>
    </submittedName>
</protein>
<evidence type="ECO:0000259" key="4">
    <source>
        <dbReference type="Pfam" id="PF25893"/>
    </source>
</evidence>
<dbReference type="InterPro" id="IPR006143">
    <property type="entry name" value="RND_pump_MFP"/>
</dbReference>
<feature type="domain" description="CzcB N-terminal" evidence="6">
    <location>
        <begin position="80"/>
        <end position="170"/>
    </location>
</feature>
<evidence type="ECO:0000259" key="7">
    <source>
        <dbReference type="Pfam" id="PF25973"/>
    </source>
</evidence>
<dbReference type="InterPro" id="IPR058646">
    <property type="entry name" value="CzcB_N"/>
</dbReference>
<dbReference type="Pfam" id="PF25973">
    <property type="entry name" value="BSH_CzcB"/>
    <property type="match status" value="1"/>
</dbReference>
<feature type="coiled-coil region" evidence="3">
    <location>
        <begin position="292"/>
        <end position="319"/>
    </location>
</feature>
<feature type="domain" description="CzcB-like barrel-sandwich hybrid" evidence="7">
    <location>
        <begin position="217"/>
        <end position="360"/>
    </location>
</feature>
<dbReference type="Pfam" id="PF25975">
    <property type="entry name" value="CzcB_C"/>
    <property type="match status" value="1"/>
</dbReference>
<evidence type="ECO:0000256" key="3">
    <source>
        <dbReference type="SAM" id="Coils"/>
    </source>
</evidence>
<dbReference type="GO" id="GO:0060003">
    <property type="term" value="P:copper ion export"/>
    <property type="evidence" value="ECO:0007669"/>
    <property type="project" value="TreeGrafter"/>
</dbReference>
<dbReference type="EnsemblBacteria" id="ABA53481">
    <property type="protein sequence ID" value="ABA53481"/>
    <property type="gene ID" value="BURPS1710b_A0032"/>
</dbReference>
<dbReference type="GO" id="GO:0016020">
    <property type="term" value="C:membrane"/>
    <property type="evidence" value="ECO:0007669"/>
    <property type="project" value="InterPro"/>
</dbReference>
<comment type="similarity">
    <text evidence="1">Belongs to the membrane fusion protein (MFP) (TC 8.A.1) family.</text>
</comment>
<dbReference type="Gene3D" id="2.40.30.170">
    <property type="match status" value="1"/>
</dbReference>
<dbReference type="NCBIfam" id="TIGR01730">
    <property type="entry name" value="RND_mfp"/>
    <property type="match status" value="1"/>
</dbReference>
<feature type="domain" description="CzcB-like alpha-helical hairpin" evidence="4">
    <location>
        <begin position="256"/>
        <end position="315"/>
    </location>
</feature>
<dbReference type="EMBL" id="CP000125">
    <property type="protein sequence ID" value="ABA53481.1"/>
    <property type="molecule type" value="Genomic_DNA"/>
</dbReference>
<dbReference type="GO" id="GO:0046914">
    <property type="term" value="F:transition metal ion binding"/>
    <property type="evidence" value="ECO:0007669"/>
    <property type="project" value="TreeGrafter"/>
</dbReference>
<gene>
    <name evidence="9" type="primary">czcB</name>
    <name evidence="9" type="ordered locus">BURPS1710b_A0032</name>
</gene>
<dbReference type="Gene3D" id="2.40.420.20">
    <property type="match status" value="1"/>
</dbReference>
<evidence type="ECO:0000313" key="9">
    <source>
        <dbReference type="EMBL" id="ABA53481.1"/>
    </source>
</evidence>
<dbReference type="FunFam" id="2.40.30.170:FF:000010">
    <property type="entry name" value="Efflux RND transporter periplasmic adaptor subunit"/>
    <property type="match status" value="1"/>
</dbReference>
<dbReference type="Pfam" id="PF25971">
    <property type="entry name" value="CzcB_N"/>
    <property type="match status" value="1"/>
</dbReference>
<name>Q3JML2_BURP1</name>
<evidence type="ECO:0000256" key="1">
    <source>
        <dbReference type="ARBA" id="ARBA00009477"/>
    </source>
</evidence>
<dbReference type="KEGG" id="bpm:BURPS1710b_A0032"/>
<feature type="domain" description="CzcB-like C-terminal circularly permuted SH3-like" evidence="8">
    <location>
        <begin position="445"/>
        <end position="505"/>
    </location>
</feature>
<dbReference type="SUPFAM" id="SSF111369">
    <property type="entry name" value="HlyD-like secretion proteins"/>
    <property type="match status" value="1"/>
</dbReference>
<dbReference type="Gene3D" id="2.40.50.100">
    <property type="match status" value="1"/>
</dbReference>
<dbReference type="GO" id="GO:0015679">
    <property type="term" value="P:plasma membrane copper ion transport"/>
    <property type="evidence" value="ECO:0007669"/>
    <property type="project" value="TreeGrafter"/>
</dbReference>
<dbReference type="PANTHER" id="PTHR30097:SF4">
    <property type="entry name" value="SLR6042 PROTEIN"/>
    <property type="match status" value="1"/>
</dbReference>
<dbReference type="InterPro" id="IPR058649">
    <property type="entry name" value="CzcB_C"/>
</dbReference>
<sequence length="516" mass="53610">MRTSSASSARRRATLPAPSPNFAEELAMQRKPLILAGAAAAGALAIVLALARAPSTSSAPAASGAAAAAPASGATGPHGGAMFAQGALSAEIVLSEKPDDARLVVYPFVDGKPVEQGAAVSATLTRHDGERVALQFAQAGAKYTSAQPIARPHVFDASIDVRIGARSASFPFSRADGAIALDDAQLGAARIGIARAGPAQIITSFQLPGEIKFNEDRTAHVVPRVAGIVERVAVSIGENVKPGQVLAVIASTDLADRRSELMTAERRLQAARTSYAREKTLWEERISAEQDYLQAQVQLREAEIAAANARQKLAALNASAASGALNRYELRAPFAGTIVEKHIAPGEAIAADANVFVVSDLSSVWAEMAVPAQRLNDVRVGRHATVSAAAFESKSSGPIAYVGALLGEQTRTAPARVVLPNPDGAWRPGMFVNVTVDAGAQNVPVAVESDALQDVDGAPAVFVRTPKGFVAQAVETGRRDERRVEIVKGLAPGQTYAAANSFVLKAELGKGVADEH</sequence>
<dbReference type="HOGENOM" id="CLU_018816_13_0_4"/>
<feature type="domain" description="CusB-like beta-barrel" evidence="5">
    <location>
        <begin position="363"/>
        <end position="438"/>
    </location>
</feature>